<gene>
    <name evidence="1" type="ORF">SELMODRAFT_404272</name>
</gene>
<organism evidence="2">
    <name type="scientific">Selaginella moellendorffii</name>
    <name type="common">Spikemoss</name>
    <dbReference type="NCBI Taxonomy" id="88036"/>
    <lineage>
        <taxon>Eukaryota</taxon>
        <taxon>Viridiplantae</taxon>
        <taxon>Streptophyta</taxon>
        <taxon>Embryophyta</taxon>
        <taxon>Tracheophyta</taxon>
        <taxon>Lycopodiopsida</taxon>
        <taxon>Selaginellales</taxon>
        <taxon>Selaginellaceae</taxon>
        <taxon>Selaginella</taxon>
    </lineage>
</organism>
<dbReference type="PANTHER" id="PTHR33415">
    <property type="entry name" value="PROTEIN EMBRYO DEFECTIVE 514"/>
    <property type="match status" value="1"/>
</dbReference>
<reference evidence="1 2" key="1">
    <citation type="journal article" date="2011" name="Science">
        <title>The Selaginella genome identifies genetic changes associated with the evolution of vascular plants.</title>
        <authorList>
            <person name="Banks J.A."/>
            <person name="Nishiyama T."/>
            <person name="Hasebe M."/>
            <person name="Bowman J.L."/>
            <person name="Gribskov M."/>
            <person name="dePamphilis C."/>
            <person name="Albert V.A."/>
            <person name="Aono N."/>
            <person name="Aoyama T."/>
            <person name="Ambrose B.A."/>
            <person name="Ashton N.W."/>
            <person name="Axtell M.J."/>
            <person name="Barker E."/>
            <person name="Barker M.S."/>
            <person name="Bennetzen J.L."/>
            <person name="Bonawitz N.D."/>
            <person name="Chapple C."/>
            <person name="Cheng C."/>
            <person name="Correa L.G."/>
            <person name="Dacre M."/>
            <person name="DeBarry J."/>
            <person name="Dreyer I."/>
            <person name="Elias M."/>
            <person name="Engstrom E.M."/>
            <person name="Estelle M."/>
            <person name="Feng L."/>
            <person name="Finet C."/>
            <person name="Floyd S.K."/>
            <person name="Frommer W.B."/>
            <person name="Fujita T."/>
            <person name="Gramzow L."/>
            <person name="Gutensohn M."/>
            <person name="Harholt J."/>
            <person name="Hattori M."/>
            <person name="Heyl A."/>
            <person name="Hirai T."/>
            <person name="Hiwatashi Y."/>
            <person name="Ishikawa M."/>
            <person name="Iwata M."/>
            <person name="Karol K.G."/>
            <person name="Koehler B."/>
            <person name="Kolukisaoglu U."/>
            <person name="Kubo M."/>
            <person name="Kurata T."/>
            <person name="Lalonde S."/>
            <person name="Li K."/>
            <person name="Li Y."/>
            <person name="Litt A."/>
            <person name="Lyons E."/>
            <person name="Manning G."/>
            <person name="Maruyama T."/>
            <person name="Michael T.P."/>
            <person name="Mikami K."/>
            <person name="Miyazaki S."/>
            <person name="Morinaga S."/>
            <person name="Murata T."/>
            <person name="Mueller-Roeber B."/>
            <person name="Nelson D.R."/>
            <person name="Obara M."/>
            <person name="Oguri Y."/>
            <person name="Olmstead R.G."/>
            <person name="Onodera N."/>
            <person name="Petersen B.L."/>
            <person name="Pils B."/>
            <person name="Prigge M."/>
            <person name="Rensing S.A."/>
            <person name="Riano-Pachon D.M."/>
            <person name="Roberts A.W."/>
            <person name="Sato Y."/>
            <person name="Scheller H.V."/>
            <person name="Schulz B."/>
            <person name="Schulz C."/>
            <person name="Shakirov E.V."/>
            <person name="Shibagaki N."/>
            <person name="Shinohara N."/>
            <person name="Shippen D.E."/>
            <person name="Soerensen I."/>
            <person name="Sotooka R."/>
            <person name="Sugimoto N."/>
            <person name="Sugita M."/>
            <person name="Sumikawa N."/>
            <person name="Tanurdzic M."/>
            <person name="Theissen G."/>
            <person name="Ulvskov P."/>
            <person name="Wakazuki S."/>
            <person name="Weng J.K."/>
            <person name="Willats W.W."/>
            <person name="Wipf D."/>
            <person name="Wolf P.G."/>
            <person name="Yang L."/>
            <person name="Zimmer A.D."/>
            <person name="Zhu Q."/>
            <person name="Mitros T."/>
            <person name="Hellsten U."/>
            <person name="Loque D."/>
            <person name="Otillar R."/>
            <person name="Salamov A."/>
            <person name="Schmutz J."/>
            <person name="Shapiro H."/>
            <person name="Lindquist E."/>
            <person name="Lucas S."/>
            <person name="Rokhsar D."/>
            <person name="Grigoriev I.V."/>
        </authorList>
    </citation>
    <scope>NUCLEOTIDE SEQUENCE [LARGE SCALE GENOMIC DNA]</scope>
</reference>
<sequence>MCSLSVATAANLTQQAPQQQQLCRSNALVSWNGGAGGGKNPANAANRCSLSQQWSGNGEFGEEEYNEDADSFSYLVSTVQCILHFKYRVGHTLDEYDAKLIQEEVLRFHPRAAEKIGCGVASIMVNYHPDYNRSRCFMINRLDESVCDFSYRKCMLERARLKGIHLVAARKLLNMDYINISDQRRSPE</sequence>
<accession>D8QUT8</accession>
<dbReference type="Gene3D" id="3.10.450.40">
    <property type="match status" value="1"/>
</dbReference>
<name>D8QUT8_SELML</name>
<evidence type="ECO:0000313" key="2">
    <source>
        <dbReference type="Proteomes" id="UP000001514"/>
    </source>
</evidence>
<dbReference type="EMBL" id="GL377567">
    <property type="protein sequence ID" value="EFJ35931.1"/>
    <property type="molecule type" value="Genomic_DNA"/>
</dbReference>
<dbReference type="PANTHER" id="PTHR33415:SF4">
    <property type="entry name" value="DCL PROTEIN (DUF3223)"/>
    <property type="match status" value="1"/>
</dbReference>
<dbReference type="GO" id="GO:1901259">
    <property type="term" value="P:chloroplast rRNA processing"/>
    <property type="evidence" value="ECO:0000318"/>
    <property type="project" value="GO_Central"/>
</dbReference>
<dbReference type="GO" id="GO:0009658">
    <property type="term" value="P:chloroplast organization"/>
    <property type="evidence" value="ECO:0000318"/>
    <property type="project" value="GO_Central"/>
</dbReference>
<dbReference type="eggNOG" id="ENOG502RY91">
    <property type="taxonomic scope" value="Eukaryota"/>
</dbReference>
<dbReference type="GO" id="GO:0009507">
    <property type="term" value="C:chloroplast"/>
    <property type="evidence" value="ECO:0000318"/>
    <property type="project" value="GO_Central"/>
</dbReference>
<protein>
    <submittedName>
        <fullName evidence="1">Uncharacterized protein</fullName>
    </submittedName>
</protein>
<dbReference type="InterPro" id="IPR044673">
    <property type="entry name" value="DCL-like"/>
</dbReference>
<dbReference type="AlphaFoldDB" id="D8QUT8"/>
<dbReference type="Gramene" id="EFJ35931">
    <property type="protein sequence ID" value="EFJ35931"/>
    <property type="gene ID" value="SELMODRAFT_404272"/>
</dbReference>
<proteinExistence type="predicted"/>
<keyword evidence="2" id="KW-1185">Reference proteome</keyword>
<dbReference type="Proteomes" id="UP000001514">
    <property type="component" value="Unassembled WGS sequence"/>
</dbReference>
<dbReference type="Pfam" id="PF11523">
    <property type="entry name" value="DUF3223"/>
    <property type="match status" value="1"/>
</dbReference>
<dbReference type="KEGG" id="smo:SELMODRAFT_404272"/>
<dbReference type="InParanoid" id="D8QUT8"/>
<evidence type="ECO:0000313" key="1">
    <source>
        <dbReference type="EMBL" id="EFJ35931.1"/>
    </source>
</evidence>
<dbReference type="HOGENOM" id="CLU_1443322_0_0_1"/>